<protein>
    <recommendedName>
        <fullName evidence="3">F-box domain-containing protein</fullName>
    </recommendedName>
</protein>
<reference evidence="1" key="1">
    <citation type="submission" date="2021-01" db="EMBL/GenBank/DDBJ databases">
        <authorList>
            <consortium name="Aspergillus puulaauensis MK2 genome sequencing consortium"/>
            <person name="Kazuki M."/>
            <person name="Futagami T."/>
        </authorList>
    </citation>
    <scope>NUCLEOTIDE SEQUENCE</scope>
    <source>
        <strain evidence="1">MK2</strain>
    </source>
</reference>
<gene>
    <name evidence="1" type="ORF">APUU_21858A</name>
</gene>
<evidence type="ECO:0000313" key="1">
    <source>
        <dbReference type="EMBL" id="BCS21426.1"/>
    </source>
</evidence>
<dbReference type="RefSeq" id="XP_041553620.1">
    <property type="nucleotide sequence ID" value="XM_041700657.1"/>
</dbReference>
<dbReference type="KEGG" id="apuu:APUU_21858A"/>
<evidence type="ECO:0000313" key="2">
    <source>
        <dbReference type="Proteomes" id="UP000654913"/>
    </source>
</evidence>
<dbReference type="OrthoDB" id="2520703at2759"/>
<dbReference type="Proteomes" id="UP000654913">
    <property type="component" value="Chromosome 2"/>
</dbReference>
<keyword evidence="2" id="KW-1185">Reference proteome</keyword>
<evidence type="ECO:0008006" key="3">
    <source>
        <dbReference type="Google" id="ProtNLM"/>
    </source>
</evidence>
<reference evidence="1" key="2">
    <citation type="submission" date="2021-02" db="EMBL/GenBank/DDBJ databases">
        <title>Aspergillus puulaauensis MK2 genome sequence.</title>
        <authorList>
            <person name="Futagami T."/>
            <person name="Mori K."/>
            <person name="Kadooka C."/>
            <person name="Tanaka T."/>
        </authorList>
    </citation>
    <scope>NUCLEOTIDE SEQUENCE</scope>
    <source>
        <strain evidence="1">MK2</strain>
    </source>
</reference>
<dbReference type="InterPro" id="IPR032675">
    <property type="entry name" value="LRR_dom_sf"/>
</dbReference>
<proteinExistence type="predicted"/>
<sequence>MTKLLDLPTELLLLVLSHFNRFMYKDELQALCLSSKRLYSIAQPFLYRDFVREVNCQCCHKAGTPPGRIVPLVLFTRALISRPDLASCVRSAAFDNSEDAYDDEDVREVDFDADTFKVLAAGFQQLSGICRARLFMEAAAMRSNPYMVVLASSMPNLEHLKLTLGEEGLYDLEPLFTQWHSNSPAQPYLRNLKSVVIRDLTLTESESMVDLDYILELPHLEEFTLINLNGDAEGCPLFEIEPESLNISSLSLLEASLDTESLTAIVEGCRCLKHFSYYGCNYDGNSIEGSSQFGPSELVSILFSQKDNIKTLKCNLDWDHIHPTRWSRCSKYGSFASFKNLVHLEVDQYPYTPRQELPKSLHCLTIRNISFSVLDTVGSLNMRTVDVPMYRLTNELPNLKFVTLQPRDDIPNGMLGINSRYDHTEVYDDPNVLSKFAVACERLWAIVKECSFVVRIDHQVWMEFWLNH</sequence>
<dbReference type="AlphaFoldDB" id="A0A7R7XHH0"/>
<organism evidence="1 2">
    <name type="scientific">Aspergillus puulaauensis</name>
    <dbReference type="NCBI Taxonomy" id="1220207"/>
    <lineage>
        <taxon>Eukaryota</taxon>
        <taxon>Fungi</taxon>
        <taxon>Dikarya</taxon>
        <taxon>Ascomycota</taxon>
        <taxon>Pezizomycotina</taxon>
        <taxon>Eurotiomycetes</taxon>
        <taxon>Eurotiomycetidae</taxon>
        <taxon>Eurotiales</taxon>
        <taxon>Aspergillaceae</taxon>
        <taxon>Aspergillus</taxon>
    </lineage>
</organism>
<dbReference type="GeneID" id="64971431"/>
<dbReference type="Gene3D" id="3.80.10.10">
    <property type="entry name" value="Ribonuclease Inhibitor"/>
    <property type="match status" value="1"/>
</dbReference>
<dbReference type="SUPFAM" id="SSF52058">
    <property type="entry name" value="L domain-like"/>
    <property type="match status" value="1"/>
</dbReference>
<name>A0A7R7XHH0_9EURO</name>
<dbReference type="EMBL" id="AP024444">
    <property type="protein sequence ID" value="BCS21426.1"/>
    <property type="molecule type" value="Genomic_DNA"/>
</dbReference>
<accession>A0A7R7XHH0</accession>